<organism evidence="1 2">
    <name type="scientific">Aquibaculum arenosum</name>
    <dbReference type="NCBI Taxonomy" id="3032591"/>
    <lineage>
        <taxon>Bacteria</taxon>
        <taxon>Pseudomonadati</taxon>
        <taxon>Pseudomonadota</taxon>
        <taxon>Alphaproteobacteria</taxon>
        <taxon>Rhodospirillales</taxon>
        <taxon>Rhodovibrionaceae</taxon>
        <taxon>Aquibaculum</taxon>
    </lineage>
</organism>
<dbReference type="Proteomes" id="UP001215503">
    <property type="component" value="Unassembled WGS sequence"/>
</dbReference>
<evidence type="ECO:0000313" key="1">
    <source>
        <dbReference type="EMBL" id="MDF2097484.1"/>
    </source>
</evidence>
<accession>A0ABT5YRG9</accession>
<evidence type="ECO:0000313" key="2">
    <source>
        <dbReference type="Proteomes" id="UP001215503"/>
    </source>
</evidence>
<protein>
    <submittedName>
        <fullName evidence="1">PAS domain-containing protein</fullName>
    </submittedName>
</protein>
<reference evidence="1 2" key="1">
    <citation type="submission" date="2023-03" db="EMBL/GenBank/DDBJ databases">
        <title>Fodinicurvata sp. CAU 1616 isolated from sea sendiment.</title>
        <authorList>
            <person name="Kim W."/>
        </authorList>
    </citation>
    <scope>NUCLEOTIDE SEQUENCE [LARGE SCALE GENOMIC DNA]</scope>
    <source>
        <strain evidence="1 2">CAU 1616</strain>
    </source>
</reference>
<proteinExistence type="predicted"/>
<dbReference type="RefSeq" id="WP_275824312.1">
    <property type="nucleotide sequence ID" value="NZ_JARHUD010000017.1"/>
</dbReference>
<name>A0ABT5YRG9_9PROT</name>
<dbReference type="InterPro" id="IPR009922">
    <property type="entry name" value="DUF1457"/>
</dbReference>
<dbReference type="Pfam" id="PF07310">
    <property type="entry name" value="PAS_5"/>
    <property type="match status" value="1"/>
</dbReference>
<dbReference type="EMBL" id="JARHUD010000017">
    <property type="protein sequence ID" value="MDF2097484.1"/>
    <property type="molecule type" value="Genomic_DNA"/>
</dbReference>
<sequence>MPLIDLNEISSPLVLRAYDYWKGKHRNDHLPARADIDPVEIPELLPNVLISQAQRNPFNIVYRLAGTEVVAMNKMDLTGKPLNYGIEQPAWRQYWREAYWLGCSERRPVFGADTYEYRDREHVNFEWCILPLAQNGVDVDMFFEIEAYAEGARPGRGVPVYTGEPSE</sequence>
<comment type="caution">
    <text evidence="1">The sequence shown here is derived from an EMBL/GenBank/DDBJ whole genome shotgun (WGS) entry which is preliminary data.</text>
</comment>
<keyword evidence="2" id="KW-1185">Reference proteome</keyword>
<gene>
    <name evidence="1" type="ORF">P2G67_16030</name>
</gene>